<dbReference type="PIRSF" id="PIRSF006603">
    <property type="entry name" value="DinF"/>
    <property type="match status" value="1"/>
</dbReference>
<dbReference type="EMBL" id="DVLW01000106">
    <property type="protein sequence ID" value="HIT94295.1"/>
    <property type="molecule type" value="Genomic_DNA"/>
</dbReference>
<feature type="transmembrane region" description="Helical" evidence="7">
    <location>
        <begin position="137"/>
        <end position="158"/>
    </location>
</feature>
<evidence type="ECO:0000256" key="1">
    <source>
        <dbReference type="ARBA" id="ARBA00004651"/>
    </source>
</evidence>
<feature type="transmembrane region" description="Helical" evidence="7">
    <location>
        <begin position="197"/>
        <end position="223"/>
    </location>
</feature>
<accession>A0A9D1H5J2</accession>
<dbReference type="GO" id="GO:0005886">
    <property type="term" value="C:plasma membrane"/>
    <property type="evidence" value="ECO:0007669"/>
    <property type="project" value="UniProtKB-SubCell"/>
</dbReference>
<reference evidence="8" key="1">
    <citation type="submission" date="2020-10" db="EMBL/GenBank/DDBJ databases">
        <authorList>
            <person name="Gilroy R."/>
        </authorList>
    </citation>
    <scope>NUCLEOTIDE SEQUENCE</scope>
    <source>
        <strain evidence="8">ChiBcec7-5410</strain>
    </source>
</reference>
<dbReference type="CDD" id="cd13134">
    <property type="entry name" value="MATE_like_8"/>
    <property type="match status" value="1"/>
</dbReference>
<dbReference type="InterPro" id="IPR048279">
    <property type="entry name" value="MdtK-like"/>
</dbReference>
<dbReference type="Proteomes" id="UP000824160">
    <property type="component" value="Unassembled WGS sequence"/>
</dbReference>
<feature type="transmembrane region" description="Helical" evidence="7">
    <location>
        <begin position="362"/>
        <end position="382"/>
    </location>
</feature>
<comment type="caution">
    <text evidence="8">The sequence shown here is derived from an EMBL/GenBank/DDBJ whole genome shotgun (WGS) entry which is preliminary data.</text>
</comment>
<dbReference type="Pfam" id="PF01554">
    <property type="entry name" value="MatE"/>
    <property type="match status" value="2"/>
</dbReference>
<gene>
    <name evidence="8" type="ORF">IAC43_03850</name>
</gene>
<evidence type="ECO:0000256" key="2">
    <source>
        <dbReference type="ARBA" id="ARBA00022448"/>
    </source>
</evidence>
<dbReference type="GO" id="GO:0015297">
    <property type="term" value="F:antiporter activity"/>
    <property type="evidence" value="ECO:0007669"/>
    <property type="project" value="InterPro"/>
</dbReference>
<feature type="transmembrane region" description="Helical" evidence="7">
    <location>
        <begin position="91"/>
        <end position="117"/>
    </location>
</feature>
<evidence type="ECO:0000313" key="9">
    <source>
        <dbReference type="Proteomes" id="UP000824160"/>
    </source>
</evidence>
<organism evidence="8 9">
    <name type="scientific">Candidatus Faecivivens stercoripullorum</name>
    <dbReference type="NCBI Taxonomy" id="2840805"/>
    <lineage>
        <taxon>Bacteria</taxon>
        <taxon>Bacillati</taxon>
        <taxon>Bacillota</taxon>
        <taxon>Clostridia</taxon>
        <taxon>Eubacteriales</taxon>
        <taxon>Oscillospiraceae</taxon>
        <taxon>Oscillospiraceae incertae sedis</taxon>
        <taxon>Candidatus Faecivivens</taxon>
    </lineage>
</organism>
<dbReference type="PANTHER" id="PTHR42925">
    <property type="entry name" value="MULTIDRUG AND TOXIN EFFLUX PROTEIN MATE FAMILY"/>
    <property type="match status" value="1"/>
</dbReference>
<evidence type="ECO:0000256" key="4">
    <source>
        <dbReference type="ARBA" id="ARBA00022692"/>
    </source>
</evidence>
<feature type="transmembrane region" description="Helical" evidence="7">
    <location>
        <begin position="244"/>
        <end position="268"/>
    </location>
</feature>
<sequence length="470" mass="51358">MKLNILKKRLNRDDFSSQITKLVIPIVLQNLLSASVNSADVIMLNFVGQSSISAVSLAAQYTSILFMVFFGLGTGASILTAQYFGKNDFKAIAAIQGIALRFSISFSILFGVAALTIPELMMLLFTKDPELIEIGASYLRILSISFFCCGIVEIYLSVLRSVSRVVVSTALNTFAFTSNILLNAVFIFGLFGAPKLGAVGVAIATSLSRLMELILCFIVSAASRNVKLDFKAIFIRNKLLFKDFIRLSLPALGNDIVWGVGFSMYSVIIGHMSSDAVAANSFVVVVRNFGTILCFGFSSAGGILLGQLIGENKLEQAALYAKKLLKLTVITGAVGGLIVLGAIPVLMNFASLNETGMHYLKYMLLINTYYVMGAAVNTTLIVGAFRAGGDSRFGFICDLIDMWVYAVPLGFFAAFVLKLPVLWVYFLLCTDEFVKWPWVIRHYRSGKWLKNITRDNLFEETPNTDSVSVG</sequence>
<evidence type="ECO:0000313" key="8">
    <source>
        <dbReference type="EMBL" id="HIT94295.1"/>
    </source>
</evidence>
<feature type="transmembrane region" description="Helical" evidence="7">
    <location>
        <begin position="62"/>
        <end position="84"/>
    </location>
</feature>
<evidence type="ECO:0000256" key="6">
    <source>
        <dbReference type="ARBA" id="ARBA00023136"/>
    </source>
</evidence>
<keyword evidence="4 7" id="KW-0812">Transmembrane</keyword>
<dbReference type="AlphaFoldDB" id="A0A9D1H5J2"/>
<dbReference type="NCBIfam" id="TIGR00797">
    <property type="entry name" value="matE"/>
    <property type="match status" value="1"/>
</dbReference>
<dbReference type="PANTHER" id="PTHR42925:SF2">
    <property type="entry name" value="NA+ DRIVEN MULTIDRUG EFFLUX PUMP"/>
    <property type="match status" value="1"/>
</dbReference>
<evidence type="ECO:0000256" key="3">
    <source>
        <dbReference type="ARBA" id="ARBA00022475"/>
    </source>
</evidence>
<keyword evidence="2" id="KW-0813">Transport</keyword>
<feature type="transmembrane region" description="Helical" evidence="7">
    <location>
        <begin position="288"/>
        <end position="306"/>
    </location>
</feature>
<keyword evidence="3" id="KW-1003">Cell membrane</keyword>
<evidence type="ECO:0000256" key="7">
    <source>
        <dbReference type="SAM" id="Phobius"/>
    </source>
</evidence>
<reference evidence="8" key="2">
    <citation type="journal article" date="2021" name="PeerJ">
        <title>Extensive microbial diversity within the chicken gut microbiome revealed by metagenomics and culture.</title>
        <authorList>
            <person name="Gilroy R."/>
            <person name="Ravi A."/>
            <person name="Getino M."/>
            <person name="Pursley I."/>
            <person name="Horton D.L."/>
            <person name="Alikhan N.F."/>
            <person name="Baker D."/>
            <person name="Gharbi K."/>
            <person name="Hall N."/>
            <person name="Watson M."/>
            <person name="Adriaenssens E.M."/>
            <person name="Foster-Nyarko E."/>
            <person name="Jarju S."/>
            <person name="Secka A."/>
            <person name="Antonio M."/>
            <person name="Oren A."/>
            <person name="Chaudhuri R.R."/>
            <person name="La Ragione R."/>
            <person name="Hildebrand F."/>
            <person name="Pallen M.J."/>
        </authorList>
    </citation>
    <scope>NUCLEOTIDE SEQUENCE</scope>
    <source>
        <strain evidence="8">ChiBcec7-5410</strain>
    </source>
</reference>
<evidence type="ECO:0000256" key="5">
    <source>
        <dbReference type="ARBA" id="ARBA00022989"/>
    </source>
</evidence>
<dbReference type="InterPro" id="IPR002528">
    <property type="entry name" value="MATE_fam"/>
</dbReference>
<dbReference type="InterPro" id="IPR047135">
    <property type="entry name" value="YsiQ"/>
</dbReference>
<feature type="transmembrane region" description="Helical" evidence="7">
    <location>
        <begin position="403"/>
        <end position="428"/>
    </location>
</feature>
<name>A0A9D1H5J2_9FIRM</name>
<keyword evidence="6 7" id="KW-0472">Membrane</keyword>
<proteinExistence type="predicted"/>
<comment type="subcellular location">
    <subcellularLocation>
        <location evidence="1">Cell membrane</location>
        <topology evidence="1">Multi-pass membrane protein</topology>
    </subcellularLocation>
</comment>
<feature type="transmembrane region" description="Helical" evidence="7">
    <location>
        <begin position="170"/>
        <end position="191"/>
    </location>
</feature>
<dbReference type="GO" id="GO:0042910">
    <property type="term" value="F:xenobiotic transmembrane transporter activity"/>
    <property type="evidence" value="ECO:0007669"/>
    <property type="project" value="InterPro"/>
</dbReference>
<feature type="transmembrane region" description="Helical" evidence="7">
    <location>
        <begin position="327"/>
        <end position="350"/>
    </location>
</feature>
<protein>
    <submittedName>
        <fullName evidence="8">MATE family efflux transporter</fullName>
    </submittedName>
</protein>
<keyword evidence="5 7" id="KW-1133">Transmembrane helix</keyword>